<evidence type="ECO:0000313" key="2">
    <source>
        <dbReference type="Proteomes" id="UP000712600"/>
    </source>
</evidence>
<organism evidence="1 2">
    <name type="scientific">Brassica cretica</name>
    <name type="common">Mustard</name>
    <dbReference type="NCBI Taxonomy" id="69181"/>
    <lineage>
        <taxon>Eukaryota</taxon>
        <taxon>Viridiplantae</taxon>
        <taxon>Streptophyta</taxon>
        <taxon>Embryophyta</taxon>
        <taxon>Tracheophyta</taxon>
        <taxon>Spermatophyta</taxon>
        <taxon>Magnoliopsida</taxon>
        <taxon>eudicotyledons</taxon>
        <taxon>Gunneridae</taxon>
        <taxon>Pentapetalae</taxon>
        <taxon>rosids</taxon>
        <taxon>malvids</taxon>
        <taxon>Brassicales</taxon>
        <taxon>Brassicaceae</taxon>
        <taxon>Brassiceae</taxon>
        <taxon>Brassica</taxon>
    </lineage>
</organism>
<accession>A0A3N6RKN8</accession>
<name>A0A3N6RKN8_BRACR</name>
<dbReference type="Proteomes" id="UP000712600">
    <property type="component" value="Unassembled WGS sequence"/>
</dbReference>
<gene>
    <name evidence="1" type="ORF">F2Q69_00022668</name>
</gene>
<sequence length="137" mass="15384">MTDTSSDTLVEESIDTELFDAIDATHPETGKFLLTNLNDKEVVLGEPKGQKCNARNQIIKEQGAAIPGKINTNLINEMEHKLPLQDYLDPGRTYSNRSAIKLPENYIRGFENLAKGKTFERMDVERGNEATTTKKRS</sequence>
<evidence type="ECO:0000313" key="1">
    <source>
        <dbReference type="EMBL" id="KAF3536136.1"/>
    </source>
</evidence>
<dbReference type="AlphaFoldDB" id="A0A3N6RKN8"/>
<protein>
    <submittedName>
        <fullName evidence="1">Uncharacterized protein</fullName>
    </submittedName>
</protein>
<reference evidence="1" key="1">
    <citation type="submission" date="2019-12" db="EMBL/GenBank/DDBJ databases">
        <title>Genome sequencing and annotation of Brassica cretica.</title>
        <authorList>
            <person name="Studholme D.J."/>
            <person name="Sarris P."/>
        </authorList>
    </citation>
    <scope>NUCLEOTIDE SEQUENCE</scope>
    <source>
        <strain evidence="1">PFS-109/04</strain>
        <tissue evidence="1">Leaf</tissue>
    </source>
</reference>
<dbReference type="EMBL" id="QGKX02001290">
    <property type="protein sequence ID" value="KAF3536136.1"/>
    <property type="molecule type" value="Genomic_DNA"/>
</dbReference>
<comment type="caution">
    <text evidence="1">The sequence shown here is derived from an EMBL/GenBank/DDBJ whole genome shotgun (WGS) entry which is preliminary data.</text>
</comment>
<proteinExistence type="predicted"/>